<organism evidence="2 3">
    <name type="scientific">Tritonibacter aquimaris</name>
    <dbReference type="NCBI Taxonomy" id="2663379"/>
    <lineage>
        <taxon>Bacteria</taxon>
        <taxon>Pseudomonadati</taxon>
        <taxon>Pseudomonadota</taxon>
        <taxon>Alphaproteobacteria</taxon>
        <taxon>Rhodobacterales</taxon>
        <taxon>Paracoccaceae</taxon>
        <taxon>Tritonibacter</taxon>
    </lineage>
</organism>
<dbReference type="GO" id="GO:0008081">
    <property type="term" value="F:phosphoric diester hydrolase activity"/>
    <property type="evidence" value="ECO:0007669"/>
    <property type="project" value="InterPro"/>
</dbReference>
<name>A0A844AKS3_9RHOB</name>
<feature type="domain" description="GP-PDE" evidence="1">
    <location>
        <begin position="4"/>
        <end position="284"/>
    </location>
</feature>
<dbReference type="RefSeq" id="WP_153545952.1">
    <property type="nucleotide sequence ID" value="NZ_WIXK01000002.1"/>
</dbReference>
<dbReference type="EMBL" id="WIXK01000002">
    <property type="protein sequence ID" value="MQY42115.1"/>
    <property type="molecule type" value="Genomic_DNA"/>
</dbReference>
<dbReference type="InterPro" id="IPR017946">
    <property type="entry name" value="PLC-like_Pdiesterase_TIM-brl"/>
</dbReference>
<dbReference type="SUPFAM" id="SSF51695">
    <property type="entry name" value="PLC-like phosphodiesterases"/>
    <property type="match status" value="1"/>
</dbReference>
<dbReference type="GO" id="GO:0006629">
    <property type="term" value="P:lipid metabolic process"/>
    <property type="evidence" value="ECO:0007669"/>
    <property type="project" value="InterPro"/>
</dbReference>
<keyword evidence="3" id="KW-1185">Reference proteome</keyword>
<reference evidence="2 3" key="1">
    <citation type="submission" date="2019-10" db="EMBL/GenBank/DDBJ databases">
        <title>Epibacterium sp. nov., isolated from seawater.</title>
        <authorList>
            <person name="Zhang X."/>
            <person name="Li N."/>
        </authorList>
    </citation>
    <scope>NUCLEOTIDE SEQUENCE [LARGE SCALE GENOMIC DNA]</scope>
    <source>
        <strain evidence="2 3">SM1969</strain>
    </source>
</reference>
<evidence type="ECO:0000259" key="1">
    <source>
        <dbReference type="PROSITE" id="PS51704"/>
    </source>
</evidence>
<evidence type="ECO:0000313" key="2">
    <source>
        <dbReference type="EMBL" id="MQY42115.1"/>
    </source>
</evidence>
<dbReference type="AlphaFoldDB" id="A0A844AKS3"/>
<dbReference type="Gene3D" id="3.20.20.190">
    <property type="entry name" value="Phosphatidylinositol (PI) phosphodiesterase"/>
    <property type="match status" value="1"/>
</dbReference>
<dbReference type="PROSITE" id="PS51704">
    <property type="entry name" value="GP_PDE"/>
    <property type="match status" value="1"/>
</dbReference>
<comment type="caution">
    <text evidence="2">The sequence shown here is derived from an EMBL/GenBank/DDBJ whole genome shotgun (WGS) entry which is preliminary data.</text>
</comment>
<dbReference type="Proteomes" id="UP000436694">
    <property type="component" value="Unassembled WGS sequence"/>
</dbReference>
<accession>A0A844AKS3</accession>
<evidence type="ECO:0000313" key="3">
    <source>
        <dbReference type="Proteomes" id="UP000436694"/>
    </source>
</evidence>
<proteinExistence type="predicted"/>
<gene>
    <name evidence="2" type="ORF">GG681_05645</name>
</gene>
<dbReference type="PANTHER" id="PTHR46211">
    <property type="entry name" value="GLYCEROPHOSPHORYL DIESTER PHOSPHODIESTERASE"/>
    <property type="match status" value="1"/>
</dbReference>
<dbReference type="PANTHER" id="PTHR46211:SF14">
    <property type="entry name" value="GLYCEROPHOSPHODIESTER PHOSPHODIESTERASE"/>
    <property type="match status" value="1"/>
</dbReference>
<dbReference type="InterPro" id="IPR030395">
    <property type="entry name" value="GP_PDE_dom"/>
</dbReference>
<sequence length="284" mass="30540">MNKPLIFGHRGAPAALPENTLAGFQHAIDVGADGIELDVFLTRDGVPVVTHNAHLLADTTRGPDGCWLEGTGPAIADLTLDELQRFDVGGCHPEGPHATKHPHQETLGFTPVPTLAAVLELIADHPVEILVELKHTPDDTLCAKEFVAKIAALVAQHGLIEKSYVHAFNWQILSAAAEIAPDWRRSYLSCSPAIYPDGSLYRGSPWLDGLPHEPATLLPALAARGAALWCPHYKDLDAESLRIAHDNGLRVMTWTVNDTAAITADIQRGVDGIVTDDPKTALTL</sequence>
<protein>
    <recommendedName>
        <fullName evidence="1">GP-PDE domain-containing protein</fullName>
    </recommendedName>
</protein>
<dbReference type="Pfam" id="PF03009">
    <property type="entry name" value="GDPD"/>
    <property type="match status" value="1"/>
</dbReference>